<dbReference type="AlphaFoldDB" id="A0A7R9DR36"/>
<proteinExistence type="predicted"/>
<accession>A0A7R9DR36</accession>
<reference evidence="1" key="1">
    <citation type="submission" date="2020-11" db="EMBL/GenBank/DDBJ databases">
        <authorList>
            <person name="Tran Van P."/>
        </authorList>
    </citation>
    <scope>NUCLEOTIDE SEQUENCE</scope>
</reference>
<dbReference type="EMBL" id="OC337065">
    <property type="protein sequence ID" value="CAD7418398.1"/>
    <property type="molecule type" value="Genomic_DNA"/>
</dbReference>
<sequence>MFTPRSVMTQARGRVVGGGAAYKPHPQYSSLLRVEDVKLTVKSKSGSTLLSTPKIIHLGYEAENRSRELPSVMEV</sequence>
<evidence type="ECO:0000313" key="1">
    <source>
        <dbReference type="EMBL" id="CAD7418398.1"/>
    </source>
</evidence>
<protein>
    <submittedName>
        <fullName evidence="1">Uncharacterized protein</fullName>
    </submittedName>
</protein>
<gene>
    <name evidence="1" type="ORF">TCEB3V08_LOCUS13329</name>
</gene>
<organism evidence="1">
    <name type="scientific">Timema cristinae</name>
    <name type="common">Walking stick</name>
    <dbReference type="NCBI Taxonomy" id="61476"/>
    <lineage>
        <taxon>Eukaryota</taxon>
        <taxon>Metazoa</taxon>
        <taxon>Ecdysozoa</taxon>
        <taxon>Arthropoda</taxon>
        <taxon>Hexapoda</taxon>
        <taxon>Insecta</taxon>
        <taxon>Pterygota</taxon>
        <taxon>Neoptera</taxon>
        <taxon>Polyneoptera</taxon>
        <taxon>Phasmatodea</taxon>
        <taxon>Timematodea</taxon>
        <taxon>Timematoidea</taxon>
        <taxon>Timematidae</taxon>
        <taxon>Timema</taxon>
    </lineage>
</organism>
<name>A0A7R9DR36_TIMCR</name>